<dbReference type="EMBL" id="LDAU01000231">
    <property type="protein sequence ID" value="KRW98753.1"/>
    <property type="molecule type" value="Genomic_DNA"/>
</dbReference>
<proteinExistence type="predicted"/>
<dbReference type="Proteomes" id="UP000054937">
    <property type="component" value="Unassembled WGS sequence"/>
</dbReference>
<accession>A0A0V0Q9B1</accession>
<sequence>MGSCSSKKSLNSSFKQNNISVYADSKRKNDRNRSDFRLNLYKCYSDSPKQESNIKKQHEFNSLRTASSTQINNYYKNSSKKISLIHQSKSLQQDKNIEEQENIDIFVTTSNKFAFVQQSNREIQSDPKFKRTISEKRNTADQVFEQICQQQKQKQNKCQKSIQLNSLITQSQNSNVI</sequence>
<keyword evidence="2" id="KW-1185">Reference proteome</keyword>
<comment type="caution">
    <text evidence="1">The sequence shown here is derived from an EMBL/GenBank/DDBJ whole genome shotgun (WGS) entry which is preliminary data.</text>
</comment>
<dbReference type="AlphaFoldDB" id="A0A0V0Q9B1"/>
<reference evidence="1 2" key="1">
    <citation type="journal article" date="2015" name="Sci. Rep.">
        <title>Genome of the facultative scuticociliatosis pathogen Pseudocohnilembus persalinus provides insight into its virulence through horizontal gene transfer.</title>
        <authorList>
            <person name="Xiong J."/>
            <person name="Wang G."/>
            <person name="Cheng J."/>
            <person name="Tian M."/>
            <person name="Pan X."/>
            <person name="Warren A."/>
            <person name="Jiang C."/>
            <person name="Yuan D."/>
            <person name="Miao W."/>
        </authorList>
    </citation>
    <scope>NUCLEOTIDE SEQUENCE [LARGE SCALE GENOMIC DNA]</scope>
    <source>
        <strain evidence="1">36N120E</strain>
    </source>
</reference>
<organism evidence="1 2">
    <name type="scientific">Pseudocohnilembus persalinus</name>
    <name type="common">Ciliate</name>
    <dbReference type="NCBI Taxonomy" id="266149"/>
    <lineage>
        <taxon>Eukaryota</taxon>
        <taxon>Sar</taxon>
        <taxon>Alveolata</taxon>
        <taxon>Ciliophora</taxon>
        <taxon>Intramacronucleata</taxon>
        <taxon>Oligohymenophorea</taxon>
        <taxon>Scuticociliatia</taxon>
        <taxon>Philasterida</taxon>
        <taxon>Pseudocohnilembidae</taxon>
        <taxon>Pseudocohnilembus</taxon>
    </lineage>
</organism>
<name>A0A0V0Q9B1_PSEPJ</name>
<evidence type="ECO:0000313" key="1">
    <source>
        <dbReference type="EMBL" id="KRW98753.1"/>
    </source>
</evidence>
<dbReference type="InParanoid" id="A0A0V0Q9B1"/>
<evidence type="ECO:0000313" key="2">
    <source>
        <dbReference type="Proteomes" id="UP000054937"/>
    </source>
</evidence>
<protein>
    <submittedName>
        <fullName evidence="1">Uncharacterized protein</fullName>
    </submittedName>
</protein>
<gene>
    <name evidence="1" type="ORF">PPERSA_03888</name>
</gene>